<gene>
    <name evidence="2" type="ORF">GALL_464560</name>
</gene>
<dbReference type="PROSITE" id="PS51078">
    <property type="entry name" value="ICLR_ED"/>
    <property type="match status" value="1"/>
</dbReference>
<dbReference type="InterPro" id="IPR014757">
    <property type="entry name" value="Tscrpt_reg_IclR_C"/>
</dbReference>
<protein>
    <submittedName>
        <fullName evidence="2">Bacterial transcriptional regulator</fullName>
    </submittedName>
</protein>
<evidence type="ECO:0000313" key="2">
    <source>
        <dbReference type="EMBL" id="OIQ71925.1"/>
    </source>
</evidence>
<name>A0A1J5Q7K5_9ZZZZ</name>
<dbReference type="InterPro" id="IPR029016">
    <property type="entry name" value="GAF-like_dom_sf"/>
</dbReference>
<feature type="domain" description="IclR-ED" evidence="1">
    <location>
        <begin position="1"/>
        <end position="107"/>
    </location>
</feature>
<accession>A0A1J5Q7K5</accession>
<organism evidence="2">
    <name type="scientific">mine drainage metagenome</name>
    <dbReference type="NCBI Taxonomy" id="410659"/>
    <lineage>
        <taxon>unclassified sequences</taxon>
        <taxon>metagenomes</taxon>
        <taxon>ecological metagenomes</taxon>
    </lineage>
</organism>
<dbReference type="SUPFAM" id="SSF55781">
    <property type="entry name" value="GAF domain-like"/>
    <property type="match status" value="1"/>
</dbReference>
<dbReference type="EMBL" id="MLJW01003497">
    <property type="protein sequence ID" value="OIQ71925.1"/>
    <property type="molecule type" value="Genomic_DNA"/>
</dbReference>
<proteinExistence type="predicted"/>
<reference evidence="2" key="1">
    <citation type="submission" date="2016-10" db="EMBL/GenBank/DDBJ databases">
        <title>Sequence of Gallionella enrichment culture.</title>
        <authorList>
            <person name="Poehlein A."/>
            <person name="Muehling M."/>
            <person name="Daniel R."/>
        </authorList>
    </citation>
    <scope>NUCLEOTIDE SEQUENCE</scope>
</reference>
<evidence type="ECO:0000259" key="1">
    <source>
        <dbReference type="PROSITE" id="PS51078"/>
    </source>
</evidence>
<dbReference type="Gene3D" id="3.30.450.40">
    <property type="match status" value="1"/>
</dbReference>
<sequence>MFGAWLPSARTDELLHAAVAAGRGANTLAAAHALLEATRARGYSHLAADHQVGGIEAAAAPVFNFRNDVTMALIVVGVAGSIDLGASSPALTALRDAAAQLSARLGARAD</sequence>
<dbReference type="AlphaFoldDB" id="A0A1J5Q7K5"/>
<comment type="caution">
    <text evidence="2">The sequence shown here is derived from an EMBL/GenBank/DDBJ whole genome shotgun (WGS) entry which is preliminary data.</text>
</comment>
<dbReference type="Pfam" id="PF01614">
    <property type="entry name" value="IclR_C"/>
    <property type="match status" value="1"/>
</dbReference>